<dbReference type="InterPro" id="IPR011009">
    <property type="entry name" value="Kinase-like_dom_sf"/>
</dbReference>
<dbReference type="GO" id="GO:0007165">
    <property type="term" value="P:signal transduction"/>
    <property type="evidence" value="ECO:0007669"/>
    <property type="project" value="TreeGrafter"/>
</dbReference>
<gene>
    <name evidence="3" type="ORF">KC19_2G146400</name>
</gene>
<dbReference type="PROSITE" id="PS50011">
    <property type="entry name" value="PROTEIN_KINASE_DOM"/>
    <property type="match status" value="1"/>
</dbReference>
<dbReference type="PANTHER" id="PTHR23257">
    <property type="entry name" value="SERINE-THREONINE PROTEIN KINASE"/>
    <property type="match status" value="1"/>
</dbReference>
<dbReference type="GO" id="GO:0004672">
    <property type="term" value="F:protein kinase activity"/>
    <property type="evidence" value="ECO:0007669"/>
    <property type="project" value="InterPro"/>
</dbReference>
<feature type="domain" description="Protein kinase" evidence="2">
    <location>
        <begin position="139"/>
        <end position="437"/>
    </location>
</feature>
<dbReference type="GO" id="GO:0005524">
    <property type="term" value="F:ATP binding"/>
    <property type="evidence" value="ECO:0007669"/>
    <property type="project" value="InterPro"/>
</dbReference>
<dbReference type="GO" id="GO:0005737">
    <property type="term" value="C:cytoplasm"/>
    <property type="evidence" value="ECO:0007669"/>
    <property type="project" value="TreeGrafter"/>
</dbReference>
<dbReference type="InterPro" id="IPR050167">
    <property type="entry name" value="Ser_Thr_protein_kinase"/>
</dbReference>
<evidence type="ECO:0000256" key="1">
    <source>
        <dbReference type="SAM" id="MobiDB-lite"/>
    </source>
</evidence>
<dbReference type="Gene3D" id="1.10.510.10">
    <property type="entry name" value="Transferase(Phosphotransferase) domain 1"/>
    <property type="match status" value="1"/>
</dbReference>
<organism evidence="3 4">
    <name type="scientific">Ceratodon purpureus</name>
    <name type="common">Fire moss</name>
    <name type="synonym">Dicranum purpureum</name>
    <dbReference type="NCBI Taxonomy" id="3225"/>
    <lineage>
        <taxon>Eukaryota</taxon>
        <taxon>Viridiplantae</taxon>
        <taxon>Streptophyta</taxon>
        <taxon>Embryophyta</taxon>
        <taxon>Bryophyta</taxon>
        <taxon>Bryophytina</taxon>
        <taxon>Bryopsida</taxon>
        <taxon>Dicranidae</taxon>
        <taxon>Pseudoditrichales</taxon>
        <taxon>Ditrichaceae</taxon>
        <taxon>Ceratodon</taxon>
    </lineage>
</organism>
<feature type="region of interest" description="Disordered" evidence="1">
    <location>
        <begin position="53"/>
        <end position="105"/>
    </location>
</feature>
<comment type="caution">
    <text evidence="3">The sequence shown here is derived from an EMBL/GenBank/DDBJ whole genome shotgun (WGS) entry which is preliminary data.</text>
</comment>
<dbReference type="PANTHER" id="PTHR23257:SF969">
    <property type="entry name" value="INTEGRIN-LINKED PROTEIN KINASE"/>
    <property type="match status" value="1"/>
</dbReference>
<dbReference type="Pfam" id="PF07714">
    <property type="entry name" value="PK_Tyr_Ser-Thr"/>
    <property type="match status" value="1"/>
</dbReference>
<dbReference type="InterPro" id="IPR000719">
    <property type="entry name" value="Prot_kinase_dom"/>
</dbReference>
<sequence>MESESGILSESFFFTARKAPLHSHIENSTGVASSSSSSTKYYSARIHTLMTLKSERGMSEKDAEIEASKSHWTEVESNRHYTPATSGRKQSSTSETGGESCGVEMTEEEWAELYKDNVEEMRRLQMENEDSDFFQIGGKVEGEMIAKGGQATIYEHRKDIGGRSVPMVMKVFEVGYSVRELRKQWPLNLLCNGSAGSHYPRNPILTGRLLNDGRFAFEMLKFWGDVRKLLDVRMQHNGNRHPPFMMEDGSYQEDCIYRMWNSIACGMQGLNDESTLHRDLKASNVLIESTSFWKPGYKEEDRLDPLDLGVGFVCFVADYECSAGVVGTGFWRAPEILEAVKNRTLGTSNVFTPKVDVYSYAMTCYEILTGYVPFEHLEDKGTNMDRVLQGKRPTLPQHLKPWVIELFQRCWHEDPLVRPTFLEIMAIFKKLEGMVYFWKQFMDRIE</sequence>
<proteinExistence type="predicted"/>
<reference evidence="3" key="1">
    <citation type="submission" date="2020-06" db="EMBL/GenBank/DDBJ databases">
        <title>WGS assembly of Ceratodon purpureus strain R40.</title>
        <authorList>
            <person name="Carey S.B."/>
            <person name="Jenkins J."/>
            <person name="Shu S."/>
            <person name="Lovell J.T."/>
            <person name="Sreedasyam A."/>
            <person name="Maumus F."/>
            <person name="Tiley G.P."/>
            <person name="Fernandez-Pozo N."/>
            <person name="Barry K."/>
            <person name="Chen C."/>
            <person name="Wang M."/>
            <person name="Lipzen A."/>
            <person name="Daum C."/>
            <person name="Saski C.A."/>
            <person name="Payton A.C."/>
            <person name="Mcbreen J.C."/>
            <person name="Conrad R.E."/>
            <person name="Kollar L.M."/>
            <person name="Olsson S."/>
            <person name="Huttunen S."/>
            <person name="Landis J.B."/>
            <person name="Wickett N.J."/>
            <person name="Johnson M.G."/>
            <person name="Rensing S.A."/>
            <person name="Grimwood J."/>
            <person name="Schmutz J."/>
            <person name="Mcdaniel S.F."/>
        </authorList>
    </citation>
    <scope>NUCLEOTIDE SEQUENCE</scope>
    <source>
        <strain evidence="3">R40</strain>
    </source>
</reference>
<evidence type="ECO:0000313" key="4">
    <source>
        <dbReference type="Proteomes" id="UP000822688"/>
    </source>
</evidence>
<dbReference type="InterPro" id="IPR001245">
    <property type="entry name" value="Ser-Thr/Tyr_kinase_cat_dom"/>
</dbReference>
<evidence type="ECO:0000259" key="2">
    <source>
        <dbReference type="PROSITE" id="PS50011"/>
    </source>
</evidence>
<dbReference type="AlphaFoldDB" id="A0A8T0IVK5"/>
<protein>
    <recommendedName>
        <fullName evidence="2">Protein kinase domain-containing protein</fullName>
    </recommendedName>
</protein>
<dbReference type="EMBL" id="CM026422">
    <property type="protein sequence ID" value="KAG0587185.1"/>
    <property type="molecule type" value="Genomic_DNA"/>
</dbReference>
<feature type="compositionally biased region" description="Basic and acidic residues" evidence="1">
    <location>
        <begin position="53"/>
        <end position="79"/>
    </location>
</feature>
<keyword evidence="4" id="KW-1185">Reference proteome</keyword>
<accession>A0A8T0IVK5</accession>
<dbReference type="SUPFAM" id="SSF56112">
    <property type="entry name" value="Protein kinase-like (PK-like)"/>
    <property type="match status" value="1"/>
</dbReference>
<name>A0A8T0IVK5_CERPU</name>
<dbReference type="SMART" id="SM00220">
    <property type="entry name" value="S_TKc"/>
    <property type="match status" value="1"/>
</dbReference>
<evidence type="ECO:0000313" key="3">
    <source>
        <dbReference type="EMBL" id="KAG0587185.1"/>
    </source>
</evidence>
<dbReference type="Proteomes" id="UP000822688">
    <property type="component" value="Chromosome 2"/>
</dbReference>